<keyword evidence="2" id="KW-0276">Fatty acid metabolism</keyword>
<feature type="non-terminal residue" evidence="6">
    <location>
        <position position="1"/>
    </location>
</feature>
<name>A0A401SEL9_CHIPU</name>
<evidence type="ECO:0000259" key="5">
    <source>
        <dbReference type="Pfam" id="PF00501"/>
    </source>
</evidence>
<evidence type="ECO:0000256" key="3">
    <source>
        <dbReference type="ARBA" id="ARBA00026121"/>
    </source>
</evidence>
<dbReference type="GO" id="GO:0005886">
    <property type="term" value="C:plasma membrane"/>
    <property type="evidence" value="ECO:0007669"/>
    <property type="project" value="TreeGrafter"/>
</dbReference>
<dbReference type="GO" id="GO:0004467">
    <property type="term" value="F:long-chain fatty acid-CoA ligase activity"/>
    <property type="evidence" value="ECO:0007669"/>
    <property type="project" value="UniProtKB-EC"/>
</dbReference>
<dbReference type="EMBL" id="BEZZ01000220">
    <property type="protein sequence ID" value="GCC28804.1"/>
    <property type="molecule type" value="Genomic_DNA"/>
</dbReference>
<sequence length="234" mass="27181">PDNLELYWQDLWILLGRYHKFDCLFYLNLNVQNWRGINSIASQAYRHSGSIIARFKPPSKMKLKKGINPVFSLFLQCMIVVCNLLFVLPLQLFGGSRRRPNIRAKSISNHPAGPYRCVESLDRLLASLYAGADTLDKIFQYATEAFRHRNCLGTREILSEEDEIQPNGRIFKKLILGNYKWLTYDEVYRRVTHFGSGLAMLGQRPKANIAIFCETRAEWMIAAQSCFMYNFPRE</sequence>
<dbReference type="GO" id="GO:0005783">
    <property type="term" value="C:endoplasmic reticulum"/>
    <property type="evidence" value="ECO:0007669"/>
    <property type="project" value="TreeGrafter"/>
</dbReference>
<evidence type="ECO:0000313" key="6">
    <source>
        <dbReference type="EMBL" id="GCC28804.1"/>
    </source>
</evidence>
<protein>
    <recommendedName>
        <fullName evidence="3">long-chain-fatty-acid--CoA ligase</fullName>
        <ecNumber evidence="3">6.2.1.3</ecNumber>
    </recommendedName>
</protein>
<dbReference type="Pfam" id="PF00501">
    <property type="entry name" value="AMP-binding"/>
    <property type="match status" value="1"/>
</dbReference>
<evidence type="ECO:0000256" key="4">
    <source>
        <dbReference type="SAM" id="Phobius"/>
    </source>
</evidence>
<dbReference type="AlphaFoldDB" id="A0A401SEL9"/>
<dbReference type="Proteomes" id="UP000287033">
    <property type="component" value="Unassembled WGS sequence"/>
</dbReference>
<dbReference type="Gene3D" id="3.40.50.12780">
    <property type="entry name" value="N-terminal domain of ligase-like"/>
    <property type="match status" value="1"/>
</dbReference>
<dbReference type="GO" id="GO:0030182">
    <property type="term" value="P:neuron differentiation"/>
    <property type="evidence" value="ECO:0007669"/>
    <property type="project" value="TreeGrafter"/>
</dbReference>
<gene>
    <name evidence="6" type="ORF">chiPu_0007238</name>
</gene>
<keyword evidence="2" id="KW-0443">Lipid metabolism</keyword>
<dbReference type="SUPFAM" id="SSF56801">
    <property type="entry name" value="Acetyl-CoA synthetase-like"/>
    <property type="match status" value="1"/>
</dbReference>
<dbReference type="GO" id="GO:0035336">
    <property type="term" value="P:long-chain fatty-acyl-CoA metabolic process"/>
    <property type="evidence" value="ECO:0007669"/>
    <property type="project" value="TreeGrafter"/>
</dbReference>
<keyword evidence="4" id="KW-0812">Transmembrane</keyword>
<evidence type="ECO:0000256" key="2">
    <source>
        <dbReference type="ARBA" id="ARBA00022832"/>
    </source>
</evidence>
<feature type="domain" description="AMP-dependent synthetase/ligase" evidence="5">
    <location>
        <begin position="177"/>
        <end position="230"/>
    </location>
</feature>
<dbReference type="GO" id="GO:0005811">
    <property type="term" value="C:lipid droplet"/>
    <property type="evidence" value="ECO:0007669"/>
    <property type="project" value="TreeGrafter"/>
</dbReference>
<dbReference type="InterPro" id="IPR042099">
    <property type="entry name" value="ANL_N_sf"/>
</dbReference>
<evidence type="ECO:0000256" key="1">
    <source>
        <dbReference type="ARBA" id="ARBA00022598"/>
    </source>
</evidence>
<proteinExistence type="predicted"/>
<dbReference type="PANTHER" id="PTHR43272:SF13">
    <property type="entry name" value="FATTY ACID COA LIGASE ACSL3"/>
    <property type="match status" value="1"/>
</dbReference>
<accession>A0A401SEL9</accession>
<keyword evidence="7" id="KW-1185">Reference proteome</keyword>
<dbReference type="EC" id="6.2.1.3" evidence="3"/>
<organism evidence="6 7">
    <name type="scientific">Chiloscyllium punctatum</name>
    <name type="common">Brownbanded bambooshark</name>
    <name type="synonym">Hemiscyllium punctatum</name>
    <dbReference type="NCBI Taxonomy" id="137246"/>
    <lineage>
        <taxon>Eukaryota</taxon>
        <taxon>Metazoa</taxon>
        <taxon>Chordata</taxon>
        <taxon>Craniata</taxon>
        <taxon>Vertebrata</taxon>
        <taxon>Chondrichthyes</taxon>
        <taxon>Elasmobranchii</taxon>
        <taxon>Galeomorphii</taxon>
        <taxon>Galeoidea</taxon>
        <taxon>Orectolobiformes</taxon>
        <taxon>Hemiscylliidae</taxon>
        <taxon>Chiloscyllium</taxon>
    </lineage>
</organism>
<dbReference type="InterPro" id="IPR000873">
    <property type="entry name" value="AMP-dep_synth/lig_dom"/>
</dbReference>
<dbReference type="OrthoDB" id="9340761at2759"/>
<feature type="transmembrane region" description="Helical" evidence="4">
    <location>
        <begin position="70"/>
        <end position="93"/>
    </location>
</feature>
<keyword evidence="4" id="KW-1133">Transmembrane helix</keyword>
<keyword evidence="1" id="KW-0436">Ligase</keyword>
<evidence type="ECO:0000313" key="7">
    <source>
        <dbReference type="Proteomes" id="UP000287033"/>
    </source>
</evidence>
<comment type="caution">
    <text evidence="6">The sequence shown here is derived from an EMBL/GenBank/DDBJ whole genome shotgun (WGS) entry which is preliminary data.</text>
</comment>
<keyword evidence="4" id="KW-0472">Membrane</keyword>
<dbReference type="PANTHER" id="PTHR43272">
    <property type="entry name" value="LONG-CHAIN-FATTY-ACID--COA LIGASE"/>
    <property type="match status" value="1"/>
</dbReference>
<reference evidence="6 7" key="1">
    <citation type="journal article" date="2018" name="Nat. Ecol. Evol.">
        <title>Shark genomes provide insights into elasmobranch evolution and the origin of vertebrates.</title>
        <authorList>
            <person name="Hara Y"/>
            <person name="Yamaguchi K"/>
            <person name="Onimaru K"/>
            <person name="Kadota M"/>
            <person name="Koyanagi M"/>
            <person name="Keeley SD"/>
            <person name="Tatsumi K"/>
            <person name="Tanaka K"/>
            <person name="Motone F"/>
            <person name="Kageyama Y"/>
            <person name="Nozu R"/>
            <person name="Adachi N"/>
            <person name="Nishimura O"/>
            <person name="Nakagawa R"/>
            <person name="Tanegashima C"/>
            <person name="Kiyatake I"/>
            <person name="Matsumoto R"/>
            <person name="Murakumo K"/>
            <person name="Nishida K"/>
            <person name="Terakita A"/>
            <person name="Kuratani S"/>
            <person name="Sato K"/>
            <person name="Hyodo S Kuraku.S."/>
        </authorList>
    </citation>
    <scope>NUCLEOTIDE SEQUENCE [LARGE SCALE GENOMIC DNA]</scope>
</reference>
<dbReference type="STRING" id="137246.A0A401SEL9"/>